<dbReference type="PANTHER" id="PTHR46388">
    <property type="entry name" value="NHL REPEAT-CONTAINING PROTEIN 2"/>
    <property type="match status" value="1"/>
</dbReference>
<dbReference type="AlphaFoldDB" id="A0A518GJL7"/>
<feature type="domain" description="Thioredoxin" evidence="4">
    <location>
        <begin position="69"/>
        <end position="220"/>
    </location>
</feature>
<accession>A0A518GJL7</accession>
<feature type="chain" id="PRO_5022156504" evidence="3">
    <location>
        <begin position="49"/>
        <end position="581"/>
    </location>
</feature>
<organism evidence="5 6">
    <name type="scientific">Planctopirus ephydatiae</name>
    <dbReference type="NCBI Taxonomy" id="2528019"/>
    <lineage>
        <taxon>Bacteria</taxon>
        <taxon>Pseudomonadati</taxon>
        <taxon>Planctomycetota</taxon>
        <taxon>Planctomycetia</taxon>
        <taxon>Planctomycetales</taxon>
        <taxon>Planctomycetaceae</taxon>
        <taxon>Planctopirus</taxon>
    </lineage>
</organism>
<reference evidence="5 6" key="1">
    <citation type="submission" date="2019-02" db="EMBL/GenBank/DDBJ databases">
        <title>Deep-cultivation of Planctomycetes and their phenomic and genomic characterization uncovers novel biology.</title>
        <authorList>
            <person name="Wiegand S."/>
            <person name="Jogler M."/>
            <person name="Boedeker C."/>
            <person name="Pinto D."/>
            <person name="Vollmers J."/>
            <person name="Rivas-Marin E."/>
            <person name="Kohn T."/>
            <person name="Peeters S.H."/>
            <person name="Heuer A."/>
            <person name="Rast P."/>
            <person name="Oberbeckmann S."/>
            <person name="Bunk B."/>
            <person name="Jeske O."/>
            <person name="Meyerdierks A."/>
            <person name="Storesund J.E."/>
            <person name="Kallscheuer N."/>
            <person name="Luecker S."/>
            <person name="Lage O.M."/>
            <person name="Pohl T."/>
            <person name="Merkel B.J."/>
            <person name="Hornburger P."/>
            <person name="Mueller R.-W."/>
            <person name="Bruemmer F."/>
            <person name="Labrenz M."/>
            <person name="Spormann A.M."/>
            <person name="Op den Camp H."/>
            <person name="Overmann J."/>
            <person name="Amann R."/>
            <person name="Jetten M.S.M."/>
            <person name="Mascher T."/>
            <person name="Medema M.H."/>
            <person name="Devos D.P."/>
            <person name="Kaster A.-K."/>
            <person name="Ovreas L."/>
            <person name="Rohde M."/>
            <person name="Galperin M.Y."/>
            <person name="Jogler C."/>
        </authorList>
    </citation>
    <scope>NUCLEOTIDE SEQUENCE [LARGE SCALE GENOMIC DNA]</scope>
    <source>
        <strain evidence="5 6">Spb1</strain>
    </source>
</reference>
<keyword evidence="6" id="KW-1185">Reference proteome</keyword>
<evidence type="ECO:0000313" key="6">
    <source>
        <dbReference type="Proteomes" id="UP000315349"/>
    </source>
</evidence>
<dbReference type="PANTHER" id="PTHR46388:SF2">
    <property type="entry name" value="NHL REPEAT-CONTAINING PROTEIN 2"/>
    <property type="match status" value="1"/>
</dbReference>
<dbReference type="SUPFAM" id="SSF101898">
    <property type="entry name" value="NHL repeat"/>
    <property type="match status" value="1"/>
</dbReference>
<dbReference type="InterPro" id="IPR011042">
    <property type="entry name" value="6-blade_b-propeller_TolB-like"/>
</dbReference>
<dbReference type="OrthoDB" id="9799230at2"/>
<dbReference type="SUPFAM" id="SSF52833">
    <property type="entry name" value="Thioredoxin-like"/>
    <property type="match status" value="1"/>
</dbReference>
<dbReference type="InterPro" id="IPR013766">
    <property type="entry name" value="Thioredoxin_domain"/>
</dbReference>
<proteinExistence type="predicted"/>
<dbReference type="EMBL" id="CP036299">
    <property type="protein sequence ID" value="QDV28779.1"/>
    <property type="molecule type" value="Genomic_DNA"/>
</dbReference>
<dbReference type="CDD" id="cd14951">
    <property type="entry name" value="NHL-2_like"/>
    <property type="match status" value="1"/>
</dbReference>
<dbReference type="Gene3D" id="3.40.30.10">
    <property type="entry name" value="Glutaredoxin"/>
    <property type="match status" value="1"/>
</dbReference>
<keyword evidence="3" id="KW-0732">Signal</keyword>
<evidence type="ECO:0000256" key="2">
    <source>
        <dbReference type="SAM" id="MobiDB-lite"/>
    </source>
</evidence>
<dbReference type="InterPro" id="IPR012336">
    <property type="entry name" value="Thioredoxin-like_fold"/>
</dbReference>
<dbReference type="PROSITE" id="PS51352">
    <property type="entry name" value="THIOREDOXIN_2"/>
    <property type="match status" value="1"/>
</dbReference>
<dbReference type="EC" id="1.8.-.-" evidence="5"/>
<sequence precursor="true">MMTCSNRAWFRHFTSWPQRGGVCRRDGMALLKCLSAIVLCLSFVPAVAQEQSGGQSPAASTPKAEPEAGKPENPFPNRIPAPSLDGGIEWLNTSQPLSLKDLRGKVVVLDFWTYCCINCIHVLPDLKYLEKKYGKELVVIGVHSAKFDNEKETGNIRKAILRYEIEHPVVNDAEMTIWRKFSIRSWPSLVLIDPEGQFCGVASGEGNRELLDQVIAKVIDYHRAKGTLNEKPMAFDLESGKEAATPLRFPGKLLVDPAHERVFISDSNHNRIVVASLAGQLLKVIGSGKIGAKDGPAESAQFDHPQGMALEGNTLYVADTENHLLRTVDLTTWEVSTLAGTGEQARGRDRGGELRTTALNSPWDLYIHQGVLYVAMAGPHQLWSHALGSKTIQNYAGSGREDITNGSLSQSALAQPSGITSDGESLYVVDSEGSSIRKITTSEADKLENPEGKVTTVVGASDLPRGASLFEFGDIDGKGSAVRLQHPLGIVFHEGKLYVADSYNHKIKVIDPIKRTCETWLGNGKPGAALDPVQLSEPAGLATYGGFLFIADTNNHRVLKVDLKTKVATEFKIEGLAAPKP</sequence>
<dbReference type="KEGG" id="peh:Spb1_06440"/>
<evidence type="ECO:0000256" key="3">
    <source>
        <dbReference type="SAM" id="SignalP"/>
    </source>
</evidence>
<protein>
    <submittedName>
        <fullName evidence="5">Thiol-disulfide oxidoreductase YkuV</fullName>
        <ecNumber evidence="5">1.8.-.-</ecNumber>
    </submittedName>
</protein>
<dbReference type="Gene3D" id="2.120.10.30">
    <property type="entry name" value="TolB, C-terminal domain"/>
    <property type="match status" value="3"/>
</dbReference>
<dbReference type="CDD" id="cd03012">
    <property type="entry name" value="TlpA_like_DipZ_like"/>
    <property type="match status" value="1"/>
</dbReference>
<dbReference type="GO" id="GO:0016491">
    <property type="term" value="F:oxidoreductase activity"/>
    <property type="evidence" value="ECO:0007669"/>
    <property type="project" value="UniProtKB-KW"/>
</dbReference>
<evidence type="ECO:0000259" key="4">
    <source>
        <dbReference type="PROSITE" id="PS51352"/>
    </source>
</evidence>
<feature type="region of interest" description="Disordered" evidence="2">
    <location>
        <begin position="52"/>
        <end position="78"/>
    </location>
</feature>
<feature type="signal peptide" evidence="3">
    <location>
        <begin position="1"/>
        <end position="48"/>
    </location>
</feature>
<dbReference type="InterPro" id="IPR036249">
    <property type="entry name" value="Thioredoxin-like_sf"/>
</dbReference>
<evidence type="ECO:0000313" key="5">
    <source>
        <dbReference type="EMBL" id="QDV28779.1"/>
    </source>
</evidence>
<dbReference type="InterPro" id="IPR001258">
    <property type="entry name" value="NHL_repeat"/>
</dbReference>
<keyword evidence="1" id="KW-0677">Repeat</keyword>
<keyword evidence="5" id="KW-0560">Oxidoreductase</keyword>
<evidence type="ECO:0000256" key="1">
    <source>
        <dbReference type="ARBA" id="ARBA00022737"/>
    </source>
</evidence>
<dbReference type="InterPro" id="IPR045302">
    <property type="entry name" value="NHL2_NHL_rpt_dom"/>
</dbReference>
<dbReference type="Proteomes" id="UP000315349">
    <property type="component" value="Chromosome"/>
</dbReference>
<dbReference type="Pfam" id="PF01436">
    <property type="entry name" value="NHL"/>
    <property type="match status" value="2"/>
</dbReference>
<name>A0A518GJL7_9PLAN</name>
<gene>
    <name evidence="5" type="primary">ykuV</name>
    <name evidence="5" type="ORF">Spb1_06440</name>
</gene>
<dbReference type="Pfam" id="PF13905">
    <property type="entry name" value="Thioredoxin_8"/>
    <property type="match status" value="1"/>
</dbReference>